<dbReference type="EMBL" id="BART01007219">
    <property type="protein sequence ID" value="GAG55003.1"/>
    <property type="molecule type" value="Genomic_DNA"/>
</dbReference>
<name>X0Z3K4_9ZZZZ</name>
<reference evidence="3" key="1">
    <citation type="journal article" date="2014" name="Front. Microbiol.">
        <title>High frequency of phylogenetically diverse reductive dehalogenase-homologous genes in deep subseafloor sedimentary metagenomes.</title>
        <authorList>
            <person name="Kawai M."/>
            <person name="Futagami T."/>
            <person name="Toyoda A."/>
            <person name="Takaki Y."/>
            <person name="Nishi S."/>
            <person name="Hori S."/>
            <person name="Arai W."/>
            <person name="Tsubouchi T."/>
            <person name="Morono Y."/>
            <person name="Uchiyama I."/>
            <person name="Ito T."/>
            <person name="Fujiyama A."/>
            <person name="Inagaki F."/>
            <person name="Takami H."/>
        </authorList>
    </citation>
    <scope>NUCLEOTIDE SEQUENCE</scope>
    <source>
        <strain evidence="3">Expedition CK06-06</strain>
    </source>
</reference>
<evidence type="ECO:0000313" key="3">
    <source>
        <dbReference type="EMBL" id="GAG55003.1"/>
    </source>
</evidence>
<gene>
    <name evidence="3" type="ORF">S01H4_16456</name>
</gene>
<proteinExistence type="predicted"/>
<organism evidence="3">
    <name type="scientific">marine sediment metagenome</name>
    <dbReference type="NCBI Taxonomy" id="412755"/>
    <lineage>
        <taxon>unclassified sequences</taxon>
        <taxon>metagenomes</taxon>
        <taxon>ecological metagenomes</taxon>
    </lineage>
</organism>
<dbReference type="InterPro" id="IPR023296">
    <property type="entry name" value="Glyco_hydro_beta-prop_sf"/>
</dbReference>
<dbReference type="GO" id="GO:0016757">
    <property type="term" value="F:glycosyltransferase activity"/>
    <property type="evidence" value="ECO:0007669"/>
    <property type="project" value="UniProtKB-KW"/>
</dbReference>
<dbReference type="AlphaFoldDB" id="X0Z3K4"/>
<dbReference type="InterPro" id="IPR007184">
    <property type="entry name" value="Mannoside_phosphorylase"/>
</dbReference>
<evidence type="ECO:0008006" key="4">
    <source>
        <dbReference type="Google" id="ProtNLM"/>
    </source>
</evidence>
<dbReference type="Gene3D" id="2.115.10.20">
    <property type="entry name" value="Glycosyl hydrolase domain, family 43"/>
    <property type="match status" value="1"/>
</dbReference>
<dbReference type="SUPFAM" id="SSF75005">
    <property type="entry name" value="Arabinanase/levansucrase/invertase"/>
    <property type="match status" value="1"/>
</dbReference>
<evidence type="ECO:0000256" key="1">
    <source>
        <dbReference type="ARBA" id="ARBA00022676"/>
    </source>
</evidence>
<dbReference type="Pfam" id="PF04041">
    <property type="entry name" value="Glyco_hydro_130"/>
    <property type="match status" value="1"/>
</dbReference>
<dbReference type="PANTHER" id="PTHR34106:SF1">
    <property type="entry name" value="1,4-BETA-MANNOSYL-N-ACETYLGLUCOSAMINE PHOSPHORYLASE"/>
    <property type="match status" value="1"/>
</dbReference>
<keyword evidence="1" id="KW-0328">Glycosyltransferase</keyword>
<protein>
    <recommendedName>
        <fullName evidence="4">Glycosidase</fullName>
    </recommendedName>
</protein>
<comment type="caution">
    <text evidence="3">The sequence shown here is derived from an EMBL/GenBank/DDBJ whole genome shotgun (WGS) entry which is preliminary data.</text>
</comment>
<evidence type="ECO:0000256" key="2">
    <source>
        <dbReference type="ARBA" id="ARBA00022679"/>
    </source>
</evidence>
<dbReference type="PANTHER" id="PTHR34106">
    <property type="entry name" value="GLYCOSIDASE"/>
    <property type="match status" value="1"/>
</dbReference>
<sequence length="109" mass="12048">MSYIGEVRRGYTDRCVGAAIIYLNLPVRLNNSATGKDHVSHIANTLIVFPREYYERIGDLPNLVFSCGAVIEPDNEVKLYYGASNSCIAVGTTTVERIVEACMDEVDTQ</sequence>
<accession>X0Z3K4</accession>
<keyword evidence="2" id="KW-0808">Transferase</keyword>